<evidence type="ECO:0000259" key="10">
    <source>
        <dbReference type="Pfam" id="PF01529"/>
    </source>
</evidence>
<evidence type="ECO:0000256" key="2">
    <source>
        <dbReference type="ARBA" id="ARBA00022692"/>
    </source>
</evidence>
<dbReference type="GO" id="GO:0019706">
    <property type="term" value="F:protein-cysteine S-palmitoyltransferase activity"/>
    <property type="evidence" value="ECO:0007669"/>
    <property type="project" value="UniProtKB-EC"/>
</dbReference>
<protein>
    <recommendedName>
        <fullName evidence="8">Palmitoyltransferase</fullName>
        <ecNumber evidence="8">2.3.1.225</ecNumber>
    </recommendedName>
</protein>
<feature type="repeat" description="ANK" evidence="7">
    <location>
        <begin position="286"/>
        <end position="318"/>
    </location>
</feature>
<dbReference type="PROSITE" id="PS50088">
    <property type="entry name" value="ANK_REPEAT"/>
    <property type="match status" value="5"/>
</dbReference>
<keyword evidence="4 8" id="KW-1133">Transmembrane helix</keyword>
<dbReference type="Gene3D" id="1.25.40.20">
    <property type="entry name" value="Ankyrin repeat-containing domain"/>
    <property type="match status" value="1"/>
</dbReference>
<keyword evidence="8 11" id="KW-0012">Acyltransferase</keyword>
<organism evidence="11 12">
    <name type="scientific">Nannochloropsis gaditana</name>
    <dbReference type="NCBI Taxonomy" id="72520"/>
    <lineage>
        <taxon>Eukaryota</taxon>
        <taxon>Sar</taxon>
        <taxon>Stramenopiles</taxon>
        <taxon>Ochrophyta</taxon>
        <taxon>Eustigmatophyceae</taxon>
        <taxon>Eustigmatales</taxon>
        <taxon>Monodopsidaceae</taxon>
        <taxon>Nannochloropsis</taxon>
    </lineage>
</organism>
<evidence type="ECO:0000256" key="7">
    <source>
        <dbReference type="PROSITE-ProRule" id="PRU00023"/>
    </source>
</evidence>
<dbReference type="SMART" id="SM00248">
    <property type="entry name" value="ANK"/>
    <property type="match status" value="6"/>
</dbReference>
<dbReference type="EMBL" id="AZIL01000033">
    <property type="protein sequence ID" value="EWM30501.1"/>
    <property type="molecule type" value="Genomic_DNA"/>
</dbReference>
<keyword evidence="6 8" id="KW-0472">Membrane</keyword>
<dbReference type="SUPFAM" id="SSF48403">
    <property type="entry name" value="Ankyrin repeat"/>
    <property type="match status" value="1"/>
</dbReference>
<dbReference type="Pfam" id="PF00023">
    <property type="entry name" value="Ank"/>
    <property type="match status" value="1"/>
</dbReference>
<comment type="caution">
    <text evidence="11">The sequence shown here is derived from an EMBL/GenBank/DDBJ whole genome shotgun (WGS) entry which is preliminary data.</text>
</comment>
<reference evidence="11 12" key="1">
    <citation type="journal article" date="2014" name="Mol. Plant">
        <title>Chromosome Scale Genome Assembly and Transcriptome Profiling of Nannochloropsis gaditana in Nitrogen Depletion.</title>
        <authorList>
            <person name="Corteggiani Carpinelli E."/>
            <person name="Telatin A."/>
            <person name="Vitulo N."/>
            <person name="Forcato C."/>
            <person name="D'Angelo M."/>
            <person name="Schiavon R."/>
            <person name="Vezzi A."/>
            <person name="Giacometti G.M."/>
            <person name="Morosinotto T."/>
            <person name="Valle G."/>
        </authorList>
    </citation>
    <scope>NUCLEOTIDE SEQUENCE [LARGE SCALE GENOMIC DNA]</scope>
    <source>
        <strain evidence="11 12">B-31</strain>
    </source>
</reference>
<feature type="repeat" description="ANK" evidence="7">
    <location>
        <begin position="354"/>
        <end position="386"/>
    </location>
</feature>
<gene>
    <name evidence="11" type="ORF">Naga_100013g84</name>
</gene>
<feature type="repeat" description="ANK" evidence="7">
    <location>
        <begin position="387"/>
        <end position="419"/>
    </location>
</feature>
<dbReference type="InterPro" id="IPR036770">
    <property type="entry name" value="Ankyrin_rpt-contain_sf"/>
</dbReference>
<evidence type="ECO:0000313" key="11">
    <source>
        <dbReference type="EMBL" id="EWM30501.1"/>
    </source>
</evidence>
<evidence type="ECO:0000256" key="3">
    <source>
        <dbReference type="ARBA" id="ARBA00022737"/>
    </source>
</evidence>
<sequence length="808" mass="89552">MWWCLRALPLHVEDFSVLSGIEDNPLPFLSEISAFTRNRQRMTSKFVSPAAGLSQQRPQKSDSNKETRKVDLKMLPEAPKQAGTSASNDRVQSHRACCKQKGMTANQPLPSAGTKESKMTLADLESLPPSELATLHAHLSKRLAAQLSAYEELPNPTVVTTQDEIETSGILSSSDTTFAAPAAVPKSAPSVAHNGNEVVGPAPLAVSSGTATTSTAEAYPHRDPEISPPPLDLFEAVKMGLVSVVKRLVREHEVSDSQQVPGNGGRRRALSPSSRLRAYLWERDGDGHTVTHWAAKRGDLELVSLLADKGAPLFEASTDSVGMQPIHWAVTEGHLHVLHYLVRNGADLDARDKQLCTPLLIAAQYGQTEVVAYLVKNGADTKLLDMNDDSSMHWAAYKGELSIVQLLDHLGLPVDDVDGYGQTPLHLAALRGNFSVVEYLVLDADARTDRKDRNGSTPADLALKKGQRKVAAFLASHGLEKFNWRQLLSLQHWKVWLQGGGNAEASAWPFYLVVASNVWVLGLYPLRFFSERGLLALSSHTRLNTCCVALQLSMWAFFLLAWRVDPGYVEGKREGRSQEYEEALETFSSEGMARVLEKAAARSQHHHRQQNGLAPSTAAIKPPLPNLCHACHVVRPVRSKHCRVCRRCVQVFDHHCPFIGNCVGAGNYRWFFLYVCDLLLAALLYIATCVIYLKRAGFDMLVFLTLLYVLSLGLMVGALAGYHSQLVALNFTTNEHQNYWRYDYFRDPVTGRNRNPFDKGVWQNFLARIVYGETYIYGGKAQAVGRGSRQRERTREGDEEEENLLTIV</sequence>
<dbReference type="OrthoDB" id="163438at2759"/>
<evidence type="ECO:0000256" key="4">
    <source>
        <dbReference type="ARBA" id="ARBA00022989"/>
    </source>
</evidence>
<feature type="repeat" description="ANK" evidence="7">
    <location>
        <begin position="321"/>
        <end position="353"/>
    </location>
</feature>
<comment type="domain">
    <text evidence="8">The DHHC domain is required for palmitoyltransferase activity.</text>
</comment>
<evidence type="ECO:0000256" key="1">
    <source>
        <dbReference type="ARBA" id="ARBA00004141"/>
    </source>
</evidence>
<feature type="region of interest" description="Disordered" evidence="9">
    <location>
        <begin position="787"/>
        <end position="808"/>
    </location>
</feature>
<feature type="compositionally biased region" description="Acidic residues" evidence="9">
    <location>
        <begin position="797"/>
        <end position="808"/>
    </location>
</feature>
<keyword evidence="12" id="KW-1185">Reference proteome</keyword>
<keyword evidence="8 11" id="KW-0808">Transferase</keyword>
<comment type="catalytic activity">
    <reaction evidence="8">
        <text>L-cysteinyl-[protein] + hexadecanoyl-CoA = S-hexadecanoyl-L-cysteinyl-[protein] + CoA</text>
        <dbReference type="Rhea" id="RHEA:36683"/>
        <dbReference type="Rhea" id="RHEA-COMP:10131"/>
        <dbReference type="Rhea" id="RHEA-COMP:11032"/>
        <dbReference type="ChEBI" id="CHEBI:29950"/>
        <dbReference type="ChEBI" id="CHEBI:57287"/>
        <dbReference type="ChEBI" id="CHEBI:57379"/>
        <dbReference type="ChEBI" id="CHEBI:74151"/>
        <dbReference type="EC" id="2.3.1.225"/>
    </reaction>
</comment>
<evidence type="ECO:0000313" key="12">
    <source>
        <dbReference type="Proteomes" id="UP000019335"/>
    </source>
</evidence>
<proteinExistence type="inferred from homology"/>
<dbReference type="PROSITE" id="PS50297">
    <property type="entry name" value="ANK_REP_REGION"/>
    <property type="match status" value="4"/>
</dbReference>
<dbReference type="Proteomes" id="UP000019335">
    <property type="component" value="Chromosome 1"/>
</dbReference>
<feature type="transmembrane region" description="Helical" evidence="8">
    <location>
        <begin position="700"/>
        <end position="722"/>
    </location>
</feature>
<feature type="compositionally biased region" description="Basic and acidic residues" evidence="9">
    <location>
        <begin position="59"/>
        <end position="68"/>
    </location>
</feature>
<feature type="region of interest" description="Disordered" evidence="9">
    <location>
        <begin position="46"/>
        <end position="68"/>
    </location>
</feature>
<feature type="domain" description="Palmitoyltransferase DHHC" evidence="10">
    <location>
        <begin position="626"/>
        <end position="738"/>
    </location>
</feature>
<dbReference type="PANTHER" id="PTHR24161:SF17">
    <property type="entry name" value="PALMITOYLTRANSFERASE"/>
    <property type="match status" value="1"/>
</dbReference>
<keyword evidence="5 7" id="KW-0040">ANK repeat</keyword>
<comment type="subcellular location">
    <subcellularLocation>
        <location evidence="1">Membrane</location>
        <topology evidence="1">Multi-pass membrane protein</topology>
    </subcellularLocation>
</comment>
<dbReference type="PROSITE" id="PS50216">
    <property type="entry name" value="DHHC"/>
    <property type="match status" value="1"/>
</dbReference>
<feature type="transmembrane region" description="Helical" evidence="8">
    <location>
        <begin position="671"/>
        <end position="693"/>
    </location>
</feature>
<name>W7UCL7_9STRA</name>
<dbReference type="EC" id="2.3.1.225" evidence="8"/>
<dbReference type="InterPro" id="IPR001594">
    <property type="entry name" value="Palmitoyltrfase_DHHC"/>
</dbReference>
<evidence type="ECO:0000256" key="8">
    <source>
        <dbReference type="RuleBase" id="RU079119"/>
    </source>
</evidence>
<keyword evidence="3" id="KW-0677">Repeat</keyword>
<evidence type="ECO:0000256" key="9">
    <source>
        <dbReference type="SAM" id="MobiDB-lite"/>
    </source>
</evidence>
<accession>W7UCL7</accession>
<comment type="similarity">
    <text evidence="8">Belongs to the DHHC palmitoyltransferase family.</text>
</comment>
<dbReference type="Pfam" id="PF12796">
    <property type="entry name" value="Ank_2"/>
    <property type="match status" value="2"/>
</dbReference>
<dbReference type="InterPro" id="IPR002110">
    <property type="entry name" value="Ankyrin_rpt"/>
</dbReference>
<dbReference type="AlphaFoldDB" id="W7UCL7"/>
<keyword evidence="2 8" id="KW-0812">Transmembrane</keyword>
<dbReference type="GO" id="GO:0000139">
    <property type="term" value="C:Golgi membrane"/>
    <property type="evidence" value="ECO:0007669"/>
    <property type="project" value="TreeGrafter"/>
</dbReference>
<feature type="repeat" description="ANK" evidence="7">
    <location>
        <begin position="420"/>
        <end position="453"/>
    </location>
</feature>
<evidence type="ECO:0000256" key="6">
    <source>
        <dbReference type="ARBA" id="ARBA00023136"/>
    </source>
</evidence>
<dbReference type="Pfam" id="PF01529">
    <property type="entry name" value="DHHC"/>
    <property type="match status" value="1"/>
</dbReference>
<evidence type="ECO:0000256" key="5">
    <source>
        <dbReference type="ARBA" id="ARBA00023043"/>
    </source>
</evidence>
<dbReference type="PANTHER" id="PTHR24161">
    <property type="entry name" value="ANK_REP_REGION DOMAIN-CONTAINING PROTEIN-RELATED"/>
    <property type="match status" value="1"/>
</dbReference>